<protein>
    <submittedName>
        <fullName evidence="2">Uncharacterized protein</fullName>
    </submittedName>
</protein>
<reference evidence="2" key="1">
    <citation type="submission" date="2020-02" db="EMBL/GenBank/DDBJ databases">
        <authorList>
            <person name="Meier V. D."/>
        </authorList>
    </citation>
    <scope>NUCLEOTIDE SEQUENCE</scope>
    <source>
        <strain evidence="2">AVDCRST_MAG80</strain>
    </source>
</reference>
<name>A0A6J4PRI4_9ACTN</name>
<feature type="region of interest" description="Disordered" evidence="1">
    <location>
        <begin position="53"/>
        <end position="95"/>
    </location>
</feature>
<proteinExistence type="predicted"/>
<dbReference type="AlphaFoldDB" id="A0A6J4PRI4"/>
<organism evidence="2">
    <name type="scientific">uncultured Rubrobacteraceae bacterium</name>
    <dbReference type="NCBI Taxonomy" id="349277"/>
    <lineage>
        <taxon>Bacteria</taxon>
        <taxon>Bacillati</taxon>
        <taxon>Actinomycetota</taxon>
        <taxon>Rubrobacteria</taxon>
        <taxon>Rubrobacterales</taxon>
        <taxon>Rubrobacteraceae</taxon>
        <taxon>environmental samples</taxon>
    </lineage>
</organism>
<evidence type="ECO:0000313" key="2">
    <source>
        <dbReference type="EMBL" id="CAA9423552.1"/>
    </source>
</evidence>
<gene>
    <name evidence="2" type="ORF">AVDCRST_MAG80-98</name>
</gene>
<accession>A0A6J4PRI4</accession>
<evidence type="ECO:0000256" key="1">
    <source>
        <dbReference type="SAM" id="MobiDB-lite"/>
    </source>
</evidence>
<dbReference type="EMBL" id="CADCVC010000011">
    <property type="protein sequence ID" value="CAA9423552.1"/>
    <property type="molecule type" value="Genomic_DNA"/>
</dbReference>
<sequence length="95" mass="9915">MAEPDVDPKGLLERNTAGIGYTTAYRLDNVTIEVDLSEVGNVDESLAEGLPVSVNGHFETQDNPETGVRPSTRPTSLRQEVAVGGGSLSGPPPPA</sequence>